<dbReference type="PANTHER" id="PTHR31658:SF0">
    <property type="entry name" value="CONSERVED OLIGOMERIC GOLGI COMPLEX SUBUNIT 1"/>
    <property type="match status" value="1"/>
</dbReference>
<dbReference type="GO" id="GO:0015031">
    <property type="term" value="P:protein transport"/>
    <property type="evidence" value="ECO:0007669"/>
    <property type="project" value="UniProtKB-KW"/>
</dbReference>
<keyword evidence="5" id="KW-0653">Protein transport</keyword>
<feature type="region of interest" description="Disordered" evidence="8">
    <location>
        <begin position="1215"/>
        <end position="1236"/>
    </location>
</feature>
<dbReference type="PANTHER" id="PTHR31658">
    <property type="entry name" value="CONSERVED OLIGOMERIC GOLGI COMPLEX SUBUNIT 1"/>
    <property type="match status" value="1"/>
</dbReference>
<dbReference type="GO" id="GO:0000139">
    <property type="term" value="C:Golgi membrane"/>
    <property type="evidence" value="ECO:0007669"/>
    <property type="project" value="UniProtKB-SubCell"/>
</dbReference>
<protein>
    <recommendedName>
        <fullName evidence="3">Conserved oligomeric Golgi complex subunit 1</fullName>
    </recommendedName>
</protein>
<evidence type="ECO:0000256" key="3">
    <source>
        <dbReference type="ARBA" id="ARBA00020978"/>
    </source>
</evidence>
<evidence type="ECO:0000256" key="4">
    <source>
        <dbReference type="ARBA" id="ARBA00022448"/>
    </source>
</evidence>
<dbReference type="GO" id="GO:0017119">
    <property type="term" value="C:Golgi transport complex"/>
    <property type="evidence" value="ECO:0007669"/>
    <property type="project" value="InterPro"/>
</dbReference>
<dbReference type="RefSeq" id="XP_029239777.1">
    <property type="nucleotide sequence ID" value="XM_029380298.1"/>
</dbReference>
<dbReference type="OMA" id="LQHILYT"/>
<reference evidence="9 10" key="1">
    <citation type="journal article" date="2018" name="BMC Genomics">
        <title>Genomic comparison of Trypanosoma conorhini and Trypanosoma rangeli to Trypanosoma cruzi strains of high and low virulence.</title>
        <authorList>
            <person name="Bradwell K.R."/>
            <person name="Koparde V.N."/>
            <person name="Matveyev A.V."/>
            <person name="Serrano M.G."/>
            <person name="Alves J.M."/>
            <person name="Parikh H."/>
            <person name="Huang B."/>
            <person name="Lee V."/>
            <person name="Espinosa-Alvarez O."/>
            <person name="Ortiz P.A."/>
            <person name="Costa-Martins A.G."/>
            <person name="Teixeira M.M."/>
            <person name="Buck G.A."/>
        </authorList>
    </citation>
    <scope>NUCLEOTIDE SEQUENCE [LARGE SCALE GENOMIC DNA]</scope>
    <source>
        <strain evidence="9 10">AM80</strain>
    </source>
</reference>
<accession>A0A3R7KPY8</accession>
<evidence type="ECO:0000256" key="2">
    <source>
        <dbReference type="ARBA" id="ARBA00006653"/>
    </source>
</evidence>
<keyword evidence="4" id="KW-0813">Transport</keyword>
<dbReference type="InterPro" id="IPR033370">
    <property type="entry name" value="COG1"/>
</dbReference>
<evidence type="ECO:0000256" key="5">
    <source>
        <dbReference type="ARBA" id="ARBA00022927"/>
    </source>
</evidence>
<dbReference type="OrthoDB" id="46189at2759"/>
<feature type="compositionally biased region" description="Polar residues" evidence="8">
    <location>
        <begin position="1220"/>
        <end position="1236"/>
    </location>
</feature>
<keyword evidence="10" id="KW-1185">Reference proteome</keyword>
<feature type="region of interest" description="Disordered" evidence="8">
    <location>
        <begin position="239"/>
        <end position="265"/>
    </location>
</feature>
<evidence type="ECO:0000313" key="10">
    <source>
        <dbReference type="Proteomes" id="UP000283634"/>
    </source>
</evidence>
<feature type="compositionally biased region" description="Acidic residues" evidence="8">
    <location>
        <begin position="904"/>
        <end position="916"/>
    </location>
</feature>
<dbReference type="EMBL" id="MKGL01000088">
    <property type="protein sequence ID" value="RNF07354.1"/>
    <property type="molecule type" value="Genomic_DNA"/>
</dbReference>
<keyword evidence="6" id="KW-0333">Golgi apparatus</keyword>
<organism evidence="9 10">
    <name type="scientific">Trypanosoma rangeli</name>
    <dbReference type="NCBI Taxonomy" id="5698"/>
    <lineage>
        <taxon>Eukaryota</taxon>
        <taxon>Discoba</taxon>
        <taxon>Euglenozoa</taxon>
        <taxon>Kinetoplastea</taxon>
        <taxon>Metakinetoplastina</taxon>
        <taxon>Trypanosomatida</taxon>
        <taxon>Trypanosomatidae</taxon>
        <taxon>Trypanosoma</taxon>
        <taxon>Herpetosoma</taxon>
    </lineage>
</organism>
<dbReference type="Proteomes" id="UP000283634">
    <property type="component" value="Unassembled WGS sequence"/>
</dbReference>
<evidence type="ECO:0000256" key="7">
    <source>
        <dbReference type="ARBA" id="ARBA00023136"/>
    </source>
</evidence>
<proteinExistence type="inferred from homology"/>
<keyword evidence="7" id="KW-0472">Membrane</keyword>
<comment type="caution">
    <text evidence="9">The sequence shown here is derived from an EMBL/GenBank/DDBJ whole genome shotgun (WGS) entry which is preliminary data.</text>
</comment>
<gene>
    <name evidence="9" type="ORF">TraAM80_03322</name>
</gene>
<evidence type="ECO:0000256" key="1">
    <source>
        <dbReference type="ARBA" id="ARBA00004395"/>
    </source>
</evidence>
<feature type="compositionally biased region" description="Pro residues" evidence="8">
    <location>
        <begin position="746"/>
        <end position="759"/>
    </location>
</feature>
<dbReference type="Pfam" id="PF08700">
    <property type="entry name" value="VPS51_Exo84_N"/>
    <property type="match status" value="1"/>
</dbReference>
<feature type="region of interest" description="Disordered" evidence="8">
    <location>
        <begin position="800"/>
        <end position="822"/>
    </location>
</feature>
<dbReference type="GeneID" id="40327255"/>
<comment type="similarity">
    <text evidence="2">Belongs to the COG1 family.</text>
</comment>
<name>A0A3R7KPY8_TRYRA</name>
<sequence length="1304" mass="140787">MSSGEAVQEVRRIFTNNTVEQVRDYLSTITRGIQESDDRLKHIVGQSYRDLIAACDQVVGMEQTCKRLLQLQKELHMEQQLTSSASPSPQALLEVLELENSSRCVGGTPSPAATLCGFQEEEIVDASAHANGTNAPRSALCERLIFQQRCIAIEGLLGAQQVQKAATVWQELRDGLEGETTFTVKSVTAMEESCNTLVAHVRDKHQEKQRLLLDSYGNRIRQAIRDLLRNDADDAARHTVDSAGGAKQTMRGADSRSDMQRQATGTVVDSLAEGSEVMAAAMTHMTEAHAALGVLDAVAAPSALQQLIALVAAMIEGELQLISEAVSERMPPRRGRRGGAGAPVSVGGQSSGAVGWLRGVLTLPVWLLDDEAASQLSKRWTPPNTEATNLGNTVPLTAVATTTTTSNTGTTTSGRFNGEANSRAKDTAIALHLLQRTQQLFFHLVAYAASVLPRLCGSERDVRNEAPLPQDGAASAAAAAVVENKGEDIDGYVDYQRQQRSLQSLLTLRGRLLSQQQEDEDEASKEALELGGRVAKRVGVTVTRDVLSNSLRSAPEEAWEASLSGSSALVPLTLSGGPSAHKRSRLRTMYVREVMRQVCGMQLLDPQLLQRRRLAKPISASDPGSSNSERAASAWAEVRRNLTAVQATLSRLLGCVADAGLLRSPRFVAMQERLALQEATRLQQWLRQNLGQGAVLFDIAWWTETVHNTTERALVNAVRTALRKADVVWNATLQCIQMESCRPQREPLPAPSQAPPPPACVDASAKARPMTLSHLSQRLLSRSLSVSQLIAAVHRSDGKRPASFVSSSALEGRTRTRGEEGTTTSALLARAVVQSMWTHSKVTVEGTTEGASQLNARGARSLTSDMPPAGGLSADLVTATMGGSKRVMPLDVVDEMLFVDGGEAEEEEEVAEEGEEGGTPNAQGTEGNKLQAKKKAFVSSFISLYPACLDAEMREGEDQVAVSERSVLLHMLQRIANSEKLCAAAQTPVQSLITTWMSGALGRVQAMMQSETAEHQQPQQPLQQGESFECHAAMIVFFHRLSLLVDVLLRVLEATPAVSAAAGTLVQELRQTVIACHTPWVQLLRREWESGLCTAYREALAAVTAPTVDAVAPSLVARRYALEYAACWYHVSRHLNPQERSEEKAVEAGGQAVAYPIQLTPHVAELLLTLQHILYTVSVGRCLHETVFPLVVRELLDGTAAAALNFVLPTLTSDRRTHMNGDTGSHGGSSDASNPQTLHLQMMTDHATDVSNRDGGTDGDGGVDDDEKEEALLQLYFDVQFITRLLVPPEAACRVLHGGGAACD</sequence>
<dbReference type="GO" id="GO:0006891">
    <property type="term" value="P:intra-Golgi vesicle-mediated transport"/>
    <property type="evidence" value="ECO:0007669"/>
    <property type="project" value="InterPro"/>
</dbReference>
<comment type="subcellular location">
    <subcellularLocation>
        <location evidence="1">Golgi apparatus membrane</location>
        <topology evidence="1">Peripheral membrane protein</topology>
    </subcellularLocation>
</comment>
<evidence type="ECO:0000256" key="6">
    <source>
        <dbReference type="ARBA" id="ARBA00023034"/>
    </source>
</evidence>
<feature type="region of interest" description="Disordered" evidence="8">
    <location>
        <begin position="904"/>
        <end position="928"/>
    </location>
</feature>
<feature type="region of interest" description="Disordered" evidence="8">
    <location>
        <begin position="744"/>
        <end position="763"/>
    </location>
</feature>
<evidence type="ECO:0000313" key="9">
    <source>
        <dbReference type="EMBL" id="RNF07354.1"/>
    </source>
</evidence>
<evidence type="ECO:0000256" key="8">
    <source>
        <dbReference type="SAM" id="MobiDB-lite"/>
    </source>
</evidence>
<dbReference type="VEuPathDB" id="TriTrypDB:TRSC58_06165"/>